<keyword evidence="7" id="KW-0598">Phosphotransferase system</keyword>
<evidence type="ECO:0000313" key="10">
    <source>
        <dbReference type="Proteomes" id="UP001223261"/>
    </source>
</evidence>
<dbReference type="FunFam" id="3.40.930.10:FF:000009">
    <property type="entry name" value="PTS system, fructose specific IIABC component"/>
    <property type="match status" value="1"/>
</dbReference>
<dbReference type="InterPro" id="IPR004715">
    <property type="entry name" value="PTS_IIA_fruc"/>
</dbReference>
<dbReference type="Proteomes" id="UP001223261">
    <property type="component" value="Chromosome"/>
</dbReference>
<evidence type="ECO:0000313" key="9">
    <source>
        <dbReference type="EMBL" id="WHI60459.1"/>
    </source>
</evidence>
<dbReference type="NCBIfam" id="TIGR00848">
    <property type="entry name" value="fruA"/>
    <property type="match status" value="1"/>
</dbReference>
<comment type="subunit">
    <text evidence="2">Homodimer or homotrimer. Seems to be a monomer when not phosphorylated.</text>
</comment>
<evidence type="ECO:0000256" key="7">
    <source>
        <dbReference type="ARBA" id="ARBA00022683"/>
    </source>
</evidence>
<evidence type="ECO:0000259" key="8">
    <source>
        <dbReference type="PROSITE" id="PS51094"/>
    </source>
</evidence>
<dbReference type="EMBL" id="CP118848">
    <property type="protein sequence ID" value="WHI60459.1"/>
    <property type="molecule type" value="Genomic_DNA"/>
</dbReference>
<keyword evidence="5 9" id="KW-0762">Sugar transport</keyword>
<organism evidence="9 10">
    <name type="scientific">Mammaliicoccus lentus</name>
    <name type="common">Staphylococcus lentus</name>
    <dbReference type="NCBI Taxonomy" id="42858"/>
    <lineage>
        <taxon>Bacteria</taxon>
        <taxon>Bacillati</taxon>
        <taxon>Bacillota</taxon>
        <taxon>Bacilli</taxon>
        <taxon>Bacillales</taxon>
        <taxon>Staphylococcaceae</taxon>
        <taxon>Mammaliicoccus</taxon>
    </lineage>
</organism>
<dbReference type="InterPro" id="IPR016152">
    <property type="entry name" value="PTrfase/Anion_transptr"/>
</dbReference>
<reference evidence="9" key="1">
    <citation type="journal article" date="2023" name="Antibiotics">
        <title>Prevalence and Molecular Characterization of Methicillin-Resistant Staphylococci (MRS) and Mammaliicocci (MRM) in Dromedary Camels from Algeria: First Detection of SCCmec-mecC Hybrid in Methicillin-Resistant Mammaliicoccus lentus.</title>
        <authorList>
            <person name="Belhout C."/>
            <person name="Boyen F."/>
            <person name="Vereecke N."/>
            <person name="Theuns S."/>
            <person name="Taibi N."/>
            <person name="Stegger M."/>
            <person name="de la Fe-Rodriguez P.Y."/>
            <person name="Bouayad L."/>
            <person name="Elgroud R."/>
            <person name="Butaye P."/>
        </authorList>
    </citation>
    <scope>NUCLEOTIDE SEQUENCE</scope>
    <source>
        <strain evidence="9">7048</strain>
    </source>
</reference>
<evidence type="ECO:0000256" key="2">
    <source>
        <dbReference type="ARBA" id="ARBA00011798"/>
    </source>
</evidence>
<keyword evidence="6" id="KW-0808">Transferase</keyword>
<evidence type="ECO:0000256" key="4">
    <source>
        <dbReference type="ARBA" id="ARBA00022553"/>
    </source>
</evidence>
<keyword evidence="4" id="KW-0597">Phosphoprotein</keyword>
<dbReference type="Pfam" id="PF00359">
    <property type="entry name" value="PTS_EIIA_2"/>
    <property type="match status" value="1"/>
</dbReference>
<dbReference type="GO" id="GO:0009401">
    <property type="term" value="P:phosphoenolpyruvate-dependent sugar phosphotransferase system"/>
    <property type="evidence" value="ECO:0007669"/>
    <property type="project" value="UniProtKB-KW"/>
</dbReference>
<dbReference type="PROSITE" id="PS51094">
    <property type="entry name" value="PTS_EIIA_TYPE_2"/>
    <property type="match status" value="1"/>
</dbReference>
<sequence>MKIFELIDKNTFIFDETISSKSKLFNSLTEILDEHGYLKNRKKFLKDLLKRESIVSTGIEDGFGIPHAQSKYINKPIITFAKTSKISDYKALDDSEINIVFLIALPKIAQASHLDLLSELARLLMNPDFRHDIKNAEQADEILDILSV</sequence>
<accession>A0AAX3W5I5</accession>
<dbReference type="CDD" id="cd00211">
    <property type="entry name" value="PTS_IIA_fru"/>
    <property type="match status" value="1"/>
</dbReference>
<gene>
    <name evidence="9" type="ORF">PYH69_02200</name>
</gene>
<dbReference type="RefSeq" id="WP_064204965.1">
    <property type="nucleotide sequence ID" value="NZ_CABIVY010000025.1"/>
</dbReference>
<evidence type="ECO:0000256" key="1">
    <source>
        <dbReference type="ARBA" id="ARBA00004496"/>
    </source>
</evidence>
<comment type="subcellular location">
    <subcellularLocation>
        <location evidence="1">Cytoplasm</location>
    </subcellularLocation>
</comment>
<evidence type="ECO:0000256" key="3">
    <source>
        <dbReference type="ARBA" id="ARBA00022448"/>
    </source>
</evidence>
<name>A0AAX3W5I5_MAMLE</name>
<evidence type="ECO:0000256" key="6">
    <source>
        <dbReference type="ARBA" id="ARBA00022679"/>
    </source>
</evidence>
<dbReference type="AlphaFoldDB" id="A0AAX3W5I5"/>
<keyword evidence="3" id="KW-0813">Transport</keyword>
<dbReference type="PANTHER" id="PTHR47738">
    <property type="entry name" value="PTS SYSTEM FRUCTOSE-LIKE EIIA COMPONENT-RELATED"/>
    <property type="match status" value="1"/>
</dbReference>
<evidence type="ECO:0000256" key="5">
    <source>
        <dbReference type="ARBA" id="ARBA00022597"/>
    </source>
</evidence>
<dbReference type="InterPro" id="IPR002178">
    <property type="entry name" value="PTS_EIIA_type-2_dom"/>
</dbReference>
<feature type="domain" description="PTS EIIA type-2" evidence="8">
    <location>
        <begin position="5"/>
        <end position="148"/>
    </location>
</feature>
<dbReference type="GO" id="GO:0016020">
    <property type="term" value="C:membrane"/>
    <property type="evidence" value="ECO:0007669"/>
    <property type="project" value="InterPro"/>
</dbReference>
<dbReference type="InterPro" id="IPR051541">
    <property type="entry name" value="PTS_SugarTrans_NitroReg"/>
</dbReference>
<dbReference type="SUPFAM" id="SSF55804">
    <property type="entry name" value="Phoshotransferase/anion transport protein"/>
    <property type="match status" value="1"/>
</dbReference>
<dbReference type="GO" id="GO:0005737">
    <property type="term" value="C:cytoplasm"/>
    <property type="evidence" value="ECO:0007669"/>
    <property type="project" value="UniProtKB-SubCell"/>
</dbReference>
<dbReference type="PANTHER" id="PTHR47738:SF2">
    <property type="entry name" value="PTS SYSTEM FRUCTOSE-LIKE EIIA COMPONENT"/>
    <property type="match status" value="1"/>
</dbReference>
<dbReference type="GO" id="GO:0008982">
    <property type="term" value="F:protein-N(PI)-phosphohistidine-sugar phosphotransferase activity"/>
    <property type="evidence" value="ECO:0007669"/>
    <property type="project" value="InterPro"/>
</dbReference>
<protein>
    <submittedName>
        <fullName evidence="9">PTS sugar transporter subunit IIA</fullName>
    </submittedName>
</protein>
<proteinExistence type="predicted"/>
<dbReference type="Gene3D" id="3.40.930.10">
    <property type="entry name" value="Mannitol-specific EII, Chain A"/>
    <property type="match status" value="1"/>
</dbReference>